<keyword evidence="3" id="KW-0653">Protein transport</keyword>
<keyword evidence="6 7" id="KW-0539">Nucleus</keyword>
<comment type="subcellular location">
    <subcellularLocation>
        <location evidence="7">Nucleus</location>
        <location evidence="7">Nuclear pore complex</location>
    </subcellularLocation>
    <subcellularLocation>
        <location evidence="7">Nucleus membrane</location>
    </subcellularLocation>
</comment>
<evidence type="ECO:0000256" key="7">
    <source>
        <dbReference type="RuleBase" id="RU365072"/>
    </source>
</evidence>
<dbReference type="PANTHER" id="PTHR13003">
    <property type="entry name" value="NUP107-RELATED"/>
    <property type="match status" value="1"/>
</dbReference>
<evidence type="ECO:0000256" key="5">
    <source>
        <dbReference type="ARBA" id="ARBA00023132"/>
    </source>
</evidence>
<protein>
    <recommendedName>
        <fullName evidence="7">Nuclear pore complex protein</fullName>
    </recommendedName>
</protein>
<dbReference type="EMBL" id="BAABUJ010000024">
    <property type="protein sequence ID" value="GAA5802658.1"/>
    <property type="molecule type" value="Genomic_DNA"/>
</dbReference>
<evidence type="ECO:0000256" key="2">
    <source>
        <dbReference type="ARBA" id="ARBA00022816"/>
    </source>
</evidence>
<gene>
    <name evidence="8" type="ORF">HPULCUR_008132</name>
</gene>
<keyword evidence="5 7" id="KW-0906">Nuclear pore complex</keyword>
<comment type="similarity">
    <text evidence="7">Belongs to the nucleoporin Nup84/Nup107 family.</text>
</comment>
<evidence type="ECO:0000256" key="6">
    <source>
        <dbReference type="ARBA" id="ARBA00023242"/>
    </source>
</evidence>
<evidence type="ECO:0000256" key="3">
    <source>
        <dbReference type="ARBA" id="ARBA00022927"/>
    </source>
</evidence>
<accession>A0ABP9Y7V9</accession>
<keyword evidence="9" id="KW-1185">Reference proteome</keyword>
<dbReference type="Proteomes" id="UP001476247">
    <property type="component" value="Unassembled WGS sequence"/>
</dbReference>
<organism evidence="8 9">
    <name type="scientific">Helicostylum pulchrum</name>
    <dbReference type="NCBI Taxonomy" id="562976"/>
    <lineage>
        <taxon>Eukaryota</taxon>
        <taxon>Fungi</taxon>
        <taxon>Fungi incertae sedis</taxon>
        <taxon>Mucoromycota</taxon>
        <taxon>Mucoromycotina</taxon>
        <taxon>Mucoromycetes</taxon>
        <taxon>Mucorales</taxon>
        <taxon>Mucorineae</taxon>
        <taxon>Mucoraceae</taxon>
        <taxon>Helicostylum</taxon>
    </lineage>
</organism>
<name>A0ABP9Y7V9_9FUNG</name>
<dbReference type="Gene3D" id="1.20.190.50">
    <property type="match status" value="1"/>
</dbReference>
<evidence type="ECO:0000313" key="8">
    <source>
        <dbReference type="EMBL" id="GAA5802658.1"/>
    </source>
</evidence>
<dbReference type="PANTHER" id="PTHR13003:SF2">
    <property type="entry name" value="NUCLEAR PORE COMPLEX PROTEIN NUP107"/>
    <property type="match status" value="1"/>
</dbReference>
<comment type="function">
    <text evidence="7">Functions as a component of the nuclear pore complex (NPC).</text>
</comment>
<comment type="caution">
    <text evidence="8">The sequence shown here is derived from an EMBL/GenBank/DDBJ whole genome shotgun (WGS) entry which is preliminary data.</text>
</comment>
<keyword evidence="2" id="KW-0509">mRNA transport</keyword>
<dbReference type="InterPro" id="IPR007252">
    <property type="entry name" value="Nup84/Nup107"/>
</dbReference>
<comment type="subunit">
    <text evidence="7">Part of the nuclear pore complex (NPC).</text>
</comment>
<sequence>MNDNVFEEFAKILKSYSCTTDASDVAKQYSEKTWFEKSKPSDFMFCENKTWELIYNLTNVHNRSELEKYTTIREWVSKIPIDTNLLDKVRELETINQELDEEFSVLLRRNRMLRPHKDERPKKIRRISNPMEPLYRERFQQLRDGQLEPVCGNTTLDYVYNEYIKFNRSALEKNNLLEINIKERSTWKDCVKYMCNDDNLGENGKALFYALCGNITDLCELTGKTWEDIMWTYLNGKVEQALDNNTTRHINNTVLDDKDIIELALEKDDIMDRDDPRILFHQIQIAILSNTIPDLMQRFHQGFVKNVWDPKLSVSKNHYAQVLRFVSTLILFGREYLGWAEDPQSTAILTSYAELNAQPSTFRPVVIASYAAKLAPKDQIRVFSEFLENFDGDTQECEIICKLGKELGLDMRNILITTSKNIMTKAFKQTLPFSTTFEVIPTQPNDNQYDIFFSSIQWLLLDKSLCLNVIKSANEAILHFFTFRKIYLVERMIDIVPEWVYEQLALDRKLDDQAIIEFDLNRKVMLLFTNYHEWQTLLESKPKDSGSVDDLKAIYDWRDELERKTLKLEDRMLDVLEGDWLREASVLKDPSSSVAIRQLYIPEILIRYHNLLYSTASIISANENRSSGLVNYVTNEHKELFDDITGSKSWDKVIQEFSKSLF</sequence>
<keyword evidence="7" id="KW-0472">Membrane</keyword>
<reference evidence="8 9" key="1">
    <citation type="submission" date="2024-04" db="EMBL/GenBank/DDBJ databases">
        <title>genome sequences of Mucor flavus KT1a and Helicostylum pulchrum KT1b strains isolation_sourced from the surface of a dry-aged beef.</title>
        <authorList>
            <person name="Toyotome T."/>
            <person name="Hosono M."/>
            <person name="Torimaru M."/>
            <person name="Fukuda K."/>
            <person name="Mikami N."/>
        </authorList>
    </citation>
    <scope>NUCLEOTIDE SEQUENCE [LARGE SCALE GENOMIC DNA]</scope>
    <source>
        <strain evidence="8 9">KT1b</strain>
    </source>
</reference>
<evidence type="ECO:0000313" key="9">
    <source>
        <dbReference type="Proteomes" id="UP001476247"/>
    </source>
</evidence>
<evidence type="ECO:0000256" key="1">
    <source>
        <dbReference type="ARBA" id="ARBA00022448"/>
    </source>
</evidence>
<proteinExistence type="inferred from homology"/>
<evidence type="ECO:0000256" key="4">
    <source>
        <dbReference type="ARBA" id="ARBA00023010"/>
    </source>
</evidence>
<keyword evidence="1 7" id="KW-0813">Transport</keyword>
<keyword evidence="4 7" id="KW-0811">Translocation</keyword>
<dbReference type="Pfam" id="PF04121">
    <property type="entry name" value="Nup84_Nup100"/>
    <property type="match status" value="1"/>
</dbReference>